<gene>
    <name evidence="2" type="ORF">D9O36_17820</name>
</gene>
<dbReference type="GO" id="GO:0005737">
    <property type="term" value="C:cytoplasm"/>
    <property type="evidence" value="ECO:0007669"/>
    <property type="project" value="TreeGrafter"/>
</dbReference>
<dbReference type="Proteomes" id="UP000540519">
    <property type="component" value="Unassembled WGS sequence"/>
</dbReference>
<name>A0A7X2ZWI8_9FLAO</name>
<dbReference type="PANTHER" id="PTHR13847">
    <property type="entry name" value="SARCOSINE DEHYDROGENASE-RELATED"/>
    <property type="match status" value="1"/>
</dbReference>
<dbReference type="Pfam" id="PF01266">
    <property type="entry name" value="DAO"/>
    <property type="match status" value="1"/>
</dbReference>
<dbReference type="Gene3D" id="3.30.9.10">
    <property type="entry name" value="D-Amino Acid Oxidase, subunit A, domain 2"/>
    <property type="match status" value="1"/>
</dbReference>
<evidence type="ECO:0000313" key="2">
    <source>
        <dbReference type="EMBL" id="MUH37712.1"/>
    </source>
</evidence>
<evidence type="ECO:0000313" key="3">
    <source>
        <dbReference type="Proteomes" id="UP000540519"/>
    </source>
</evidence>
<keyword evidence="3" id="KW-1185">Reference proteome</keyword>
<dbReference type="OrthoDB" id="1491488at2"/>
<comment type="caution">
    <text evidence="2">The sequence shown here is derived from an EMBL/GenBank/DDBJ whole genome shotgun (WGS) entry which is preliminary data.</text>
</comment>
<proteinExistence type="predicted"/>
<organism evidence="2 3">
    <name type="scientific">Zobellia amurskyensis</name>
    <dbReference type="NCBI Taxonomy" id="248905"/>
    <lineage>
        <taxon>Bacteria</taxon>
        <taxon>Pseudomonadati</taxon>
        <taxon>Bacteroidota</taxon>
        <taxon>Flavobacteriia</taxon>
        <taxon>Flavobacteriales</taxon>
        <taxon>Flavobacteriaceae</taxon>
        <taxon>Zobellia</taxon>
    </lineage>
</organism>
<accession>A0A7X2ZWI8</accession>
<dbReference type="PANTHER" id="PTHR13847:SF281">
    <property type="entry name" value="FAD DEPENDENT OXIDOREDUCTASE DOMAIN-CONTAINING PROTEIN"/>
    <property type="match status" value="1"/>
</dbReference>
<feature type="domain" description="FAD dependent oxidoreductase" evidence="1">
    <location>
        <begin position="16"/>
        <end position="369"/>
    </location>
</feature>
<dbReference type="SUPFAM" id="SSF51905">
    <property type="entry name" value="FAD/NAD(P)-binding domain"/>
    <property type="match status" value="1"/>
</dbReference>
<dbReference type="InterPro" id="IPR006076">
    <property type="entry name" value="FAD-dep_OxRdtase"/>
</dbReference>
<dbReference type="AlphaFoldDB" id="A0A7X2ZWI8"/>
<protein>
    <submittedName>
        <fullName evidence="2">FAD-binding oxidoreductase</fullName>
    </submittedName>
</protein>
<dbReference type="RefSeq" id="WP_155600936.1">
    <property type="nucleotide sequence ID" value="NZ_RCNR01000049.1"/>
</dbReference>
<dbReference type="Gene3D" id="3.50.50.60">
    <property type="entry name" value="FAD/NAD(P)-binding domain"/>
    <property type="match status" value="1"/>
</dbReference>
<dbReference type="InterPro" id="IPR036188">
    <property type="entry name" value="FAD/NAD-bd_sf"/>
</dbReference>
<reference evidence="2 3" key="1">
    <citation type="journal article" date="2019" name="Mar. Drugs">
        <title>Comparative Genomics and CAZyme Genome Repertoires of Marine Zobellia amurskyensis KMM 3526(T) and Zobellia laminariae KMM 3676(T).</title>
        <authorList>
            <person name="Chernysheva N."/>
            <person name="Bystritskaya E."/>
            <person name="Stenkova A."/>
            <person name="Golovkin I."/>
            <person name="Nedashkovskaya O."/>
            <person name="Isaeva M."/>
        </authorList>
    </citation>
    <scope>NUCLEOTIDE SEQUENCE [LARGE SCALE GENOMIC DNA]</scope>
    <source>
        <strain evidence="2 3">KMM 3526</strain>
    </source>
</reference>
<dbReference type="EMBL" id="RCNR01000049">
    <property type="protein sequence ID" value="MUH37712.1"/>
    <property type="molecule type" value="Genomic_DNA"/>
</dbReference>
<sequence>MELSYWEYKTWLSHIDFTIVGSGIVGLNCALRLHERFPKAKILILEKGFLPQGASTKNAGFACFGSISEILADLGVHSEQEVINLVGQRWKGIQLLRKNLGDQAIDFQVHGGHELFLGSAQNLYHKCAEQLPEVNKLLKSVYGADAFHLGPNVFGFNKVKEKYITNTFEGQLDTGKMMNSLLQLVQRAGIVLINSITVEDFSANESGVHVKTDRFEFKTKKIFIATNGFAGQLLNEEVKPSRAQVLITEPIENLHIKGTFHFDEGYYYFRNIDNRILFGGGRNLDFKGEETNQFGCTQTIQQHLDTLLKEVVLPHTPHTVAQRWSGIMGTGKQKKPIVKQISDNVYCGVRLGGMGIAIGSNVGKELADLTE</sequence>
<evidence type="ECO:0000259" key="1">
    <source>
        <dbReference type="Pfam" id="PF01266"/>
    </source>
</evidence>